<keyword evidence="3" id="KW-0862">Zinc</keyword>
<evidence type="ECO:0000256" key="7">
    <source>
        <dbReference type="ARBA" id="ARBA00023242"/>
    </source>
</evidence>
<dbReference type="GeneID" id="89988707"/>
<evidence type="ECO:0000313" key="10">
    <source>
        <dbReference type="EMBL" id="WVO20634.1"/>
    </source>
</evidence>
<evidence type="ECO:0000256" key="2">
    <source>
        <dbReference type="ARBA" id="ARBA00022723"/>
    </source>
</evidence>
<dbReference type="Pfam" id="PF00172">
    <property type="entry name" value="Zn_clus"/>
    <property type="match status" value="1"/>
</dbReference>
<keyword evidence="6" id="KW-0804">Transcription</keyword>
<dbReference type="CDD" id="cd12148">
    <property type="entry name" value="fungal_TF_MHR"/>
    <property type="match status" value="1"/>
</dbReference>
<dbReference type="PROSITE" id="PS00463">
    <property type="entry name" value="ZN2_CY6_FUNGAL_1"/>
    <property type="match status" value="1"/>
</dbReference>
<feature type="compositionally biased region" description="Low complexity" evidence="8">
    <location>
        <begin position="1"/>
        <end position="17"/>
    </location>
</feature>
<keyword evidence="11" id="KW-1185">Reference proteome</keyword>
<sequence>MPGSPESSQQSETGSTSRRNRHSDRVTRACTFCKARKIKCTGELPKCQNCQRHHRACVYRTEMDRRATDRTAQLKIDELQTRVQELESGLAAQRDYIHISSLAPHNHLLLNHLPSTELLSQEGTDGMDPFGTGRLVLSSTGNLHLHPSATFYCPAHVIPEWRQALDTLNNTRSVPLPAYLAPYLPFHTTQAHHRKLVDLAFDCLLCFGPNPLKDKFVDSMDFDPDRRGLYFSPILHLAILGAGWRYCSDPEMLAMYYPKSPIENRGLEYVEKARDMALQEADTGHLSNMLALMVMTLFYVGQTKDTMAGSCFIRVHRQCDAQLYELGLAPGSELDIARRDIWNLCLNISAWWATFYAEPVLPMAQNANQRPIHLYKSCNTDLRLLSLMALYHSKLSHYGLESLSTNHLTRMPIEIRIKHVRELGGLLVQWRNDLPSEITWPPPSDAPIMHPGNIVTHGMYATYLIILYRPYIIEIGGGPSLIPEALSKCLQYTRDIVDTARYLVKHHGVMCAPLSWQHILYVGGTMLVLHIAGLPNVTVEERAWALESLTFVQEILQEFSYIWPAARLTAESLKTLQVECSPTDDNTLNVIGGEHHLSAAAKVNSSSGLQVPQIPQTAQVAQLGSTSGEMIDLMGGVGYL</sequence>
<dbReference type="SUPFAM" id="SSF57701">
    <property type="entry name" value="Zn2/Cys6 DNA-binding domain"/>
    <property type="match status" value="1"/>
</dbReference>
<keyword evidence="5" id="KW-0238">DNA-binding</keyword>
<dbReference type="CDD" id="cd00067">
    <property type="entry name" value="GAL4"/>
    <property type="match status" value="1"/>
</dbReference>
<keyword evidence="4" id="KW-0805">Transcription regulation</keyword>
<dbReference type="InterPro" id="IPR036864">
    <property type="entry name" value="Zn2-C6_fun-type_DNA-bd_sf"/>
</dbReference>
<proteinExistence type="predicted"/>
<accession>A0ABZ2AQ80</accession>
<evidence type="ECO:0000259" key="9">
    <source>
        <dbReference type="PROSITE" id="PS50048"/>
    </source>
</evidence>
<evidence type="ECO:0000313" key="11">
    <source>
        <dbReference type="Proteomes" id="UP001432216"/>
    </source>
</evidence>
<dbReference type="Gene3D" id="4.10.240.10">
    <property type="entry name" value="Zn(2)-C6 fungal-type DNA-binding domain"/>
    <property type="match status" value="1"/>
</dbReference>
<dbReference type="EMBL" id="CP143808">
    <property type="protein sequence ID" value="WVO20634.1"/>
    <property type="molecule type" value="Genomic_DNA"/>
</dbReference>
<evidence type="ECO:0000256" key="1">
    <source>
        <dbReference type="ARBA" id="ARBA00004123"/>
    </source>
</evidence>
<dbReference type="PANTHER" id="PTHR31313:SF81">
    <property type="entry name" value="TY1 ENHANCER ACTIVATOR"/>
    <property type="match status" value="1"/>
</dbReference>
<dbReference type="Proteomes" id="UP001432216">
    <property type="component" value="Chromosome 3"/>
</dbReference>
<evidence type="ECO:0000256" key="8">
    <source>
        <dbReference type="SAM" id="MobiDB-lite"/>
    </source>
</evidence>
<organism evidence="10 11">
    <name type="scientific">Cryptococcus decagattii</name>
    <dbReference type="NCBI Taxonomy" id="1859122"/>
    <lineage>
        <taxon>Eukaryota</taxon>
        <taxon>Fungi</taxon>
        <taxon>Dikarya</taxon>
        <taxon>Basidiomycota</taxon>
        <taxon>Agaricomycotina</taxon>
        <taxon>Tremellomycetes</taxon>
        <taxon>Tremellales</taxon>
        <taxon>Cryptococcaceae</taxon>
        <taxon>Cryptococcus</taxon>
        <taxon>Cryptococcus gattii species complex</taxon>
    </lineage>
</organism>
<dbReference type="InterPro" id="IPR051615">
    <property type="entry name" value="Transcr_Regulatory_Elem"/>
</dbReference>
<dbReference type="InterPro" id="IPR001138">
    <property type="entry name" value="Zn2Cys6_DnaBD"/>
</dbReference>
<reference evidence="10 11" key="1">
    <citation type="submission" date="2024-01" db="EMBL/GenBank/DDBJ databases">
        <title>Comparative genomics of Cryptococcus and Kwoniella reveals pathogenesis evolution and contrasting modes of karyotype evolution via chromosome fusion or intercentromeric recombination.</title>
        <authorList>
            <person name="Coelho M.A."/>
            <person name="David-Palma M."/>
            <person name="Shea T."/>
            <person name="Bowers K."/>
            <person name="McGinley-Smith S."/>
            <person name="Mohammad A.W."/>
            <person name="Gnirke A."/>
            <person name="Yurkov A.M."/>
            <person name="Nowrousian M."/>
            <person name="Sun S."/>
            <person name="Cuomo C.A."/>
            <person name="Heitman J."/>
        </authorList>
    </citation>
    <scope>NUCLEOTIDE SEQUENCE [LARGE SCALE GENOMIC DNA]</scope>
    <source>
        <strain evidence="10 11">7685027</strain>
    </source>
</reference>
<keyword evidence="7" id="KW-0539">Nucleus</keyword>
<protein>
    <recommendedName>
        <fullName evidence="9">Zn(2)-C6 fungal-type domain-containing protein</fullName>
    </recommendedName>
</protein>
<feature type="domain" description="Zn(2)-C6 fungal-type" evidence="9">
    <location>
        <begin position="29"/>
        <end position="59"/>
    </location>
</feature>
<evidence type="ECO:0000256" key="4">
    <source>
        <dbReference type="ARBA" id="ARBA00023015"/>
    </source>
</evidence>
<evidence type="ECO:0000256" key="3">
    <source>
        <dbReference type="ARBA" id="ARBA00022833"/>
    </source>
</evidence>
<dbReference type="PANTHER" id="PTHR31313">
    <property type="entry name" value="TY1 ENHANCER ACTIVATOR"/>
    <property type="match status" value="1"/>
</dbReference>
<feature type="region of interest" description="Disordered" evidence="8">
    <location>
        <begin position="1"/>
        <end position="22"/>
    </location>
</feature>
<name>A0ABZ2AQ80_9TREE</name>
<keyword evidence="2" id="KW-0479">Metal-binding</keyword>
<dbReference type="RefSeq" id="XP_064719873.1">
    <property type="nucleotide sequence ID" value="XM_064863801.1"/>
</dbReference>
<evidence type="ECO:0000256" key="5">
    <source>
        <dbReference type="ARBA" id="ARBA00023125"/>
    </source>
</evidence>
<evidence type="ECO:0000256" key="6">
    <source>
        <dbReference type="ARBA" id="ARBA00023163"/>
    </source>
</evidence>
<gene>
    <name evidence="10" type="ORF">IAS62_001933</name>
</gene>
<comment type="subcellular location">
    <subcellularLocation>
        <location evidence="1">Nucleus</location>
    </subcellularLocation>
</comment>
<dbReference type="SMART" id="SM00066">
    <property type="entry name" value="GAL4"/>
    <property type="match status" value="1"/>
</dbReference>
<dbReference type="PROSITE" id="PS50048">
    <property type="entry name" value="ZN2_CY6_FUNGAL_2"/>
    <property type="match status" value="1"/>
</dbReference>